<evidence type="ECO:0000256" key="2">
    <source>
        <dbReference type="ARBA" id="ARBA00007161"/>
    </source>
</evidence>
<comment type="caution">
    <text evidence="7">The sequence shown here is derived from an EMBL/GenBank/DDBJ whole genome shotgun (WGS) entry which is preliminary data.</text>
</comment>
<keyword evidence="4" id="KW-0175">Coiled coil</keyword>
<accession>A0A0Q3T9D5</accession>
<evidence type="ECO:0000256" key="3">
    <source>
        <dbReference type="ARBA" id="ARBA00023136"/>
    </source>
</evidence>
<dbReference type="Pfam" id="PF01145">
    <property type="entry name" value="Band_7"/>
    <property type="match status" value="1"/>
</dbReference>
<organism evidence="7 8">
    <name type="scientific">Heyndrickxia shackletonii</name>
    <dbReference type="NCBI Taxonomy" id="157838"/>
    <lineage>
        <taxon>Bacteria</taxon>
        <taxon>Bacillati</taxon>
        <taxon>Bacillota</taxon>
        <taxon>Bacilli</taxon>
        <taxon>Bacillales</taxon>
        <taxon>Bacillaceae</taxon>
        <taxon>Heyndrickxia</taxon>
    </lineage>
</organism>
<name>A0A0Q3T9D5_9BACI</name>
<dbReference type="PANTHER" id="PTHR13806">
    <property type="entry name" value="FLOTILLIN-RELATED"/>
    <property type="match status" value="1"/>
</dbReference>
<comment type="similarity">
    <text evidence="2">Belongs to the band 7/mec-2 family. Flotillin subfamily.</text>
</comment>
<comment type="subcellular location">
    <subcellularLocation>
        <location evidence="1">Membrane</location>
    </subcellularLocation>
</comment>
<keyword evidence="3 5" id="KW-0472">Membrane</keyword>
<dbReference type="InterPro" id="IPR001107">
    <property type="entry name" value="Band_7"/>
</dbReference>
<dbReference type="SMART" id="SM00244">
    <property type="entry name" value="PHB"/>
    <property type="match status" value="1"/>
</dbReference>
<dbReference type="GO" id="GO:0005886">
    <property type="term" value="C:plasma membrane"/>
    <property type="evidence" value="ECO:0007669"/>
    <property type="project" value="TreeGrafter"/>
</dbReference>
<dbReference type="CDD" id="cd03399">
    <property type="entry name" value="SPFH_flotillin"/>
    <property type="match status" value="1"/>
</dbReference>
<protein>
    <recommendedName>
        <fullName evidence="6">Band 7 domain-containing protein</fullName>
    </recommendedName>
</protein>
<keyword evidence="8" id="KW-1185">Reference proteome</keyword>
<proteinExistence type="inferred from homology"/>
<dbReference type="GO" id="GO:0072659">
    <property type="term" value="P:protein localization to plasma membrane"/>
    <property type="evidence" value="ECO:0007669"/>
    <property type="project" value="TreeGrafter"/>
</dbReference>
<dbReference type="Pfam" id="PF15975">
    <property type="entry name" value="Flot"/>
    <property type="match status" value="1"/>
</dbReference>
<keyword evidence="5" id="KW-1133">Transmembrane helix</keyword>
<gene>
    <name evidence="7" type="ORF">AN964_23670</name>
</gene>
<dbReference type="OrthoDB" id="9786220at2"/>
<evidence type="ECO:0000256" key="4">
    <source>
        <dbReference type="SAM" id="Coils"/>
    </source>
</evidence>
<dbReference type="EMBL" id="LJJC01000015">
    <property type="protein sequence ID" value="KQL50646.1"/>
    <property type="molecule type" value="Genomic_DNA"/>
</dbReference>
<reference evidence="7 8" key="1">
    <citation type="submission" date="2015-09" db="EMBL/GenBank/DDBJ databases">
        <title>Genome sequencing project for genomic taxonomy and phylogenomics of Bacillus-like bacteria.</title>
        <authorList>
            <person name="Liu B."/>
            <person name="Wang J."/>
            <person name="Zhu Y."/>
            <person name="Liu G."/>
            <person name="Chen Q."/>
            <person name="Chen Z."/>
            <person name="Lan J."/>
            <person name="Che J."/>
            <person name="Ge C."/>
            <person name="Shi H."/>
            <person name="Pan Z."/>
            <person name="Liu X."/>
        </authorList>
    </citation>
    <scope>NUCLEOTIDE SEQUENCE [LARGE SCALE GENOMIC DNA]</scope>
    <source>
        <strain evidence="7 8">LMG 18435</strain>
    </source>
</reference>
<feature type="coiled-coil region" evidence="4">
    <location>
        <begin position="221"/>
        <end position="248"/>
    </location>
</feature>
<dbReference type="InterPro" id="IPR027705">
    <property type="entry name" value="Flotillin_fam"/>
</dbReference>
<dbReference type="Proteomes" id="UP000051888">
    <property type="component" value="Unassembled WGS sequence"/>
</dbReference>
<dbReference type="Gene3D" id="3.30.479.30">
    <property type="entry name" value="Band 7 domain"/>
    <property type="match status" value="1"/>
</dbReference>
<dbReference type="STRING" id="157838.AN964_23670"/>
<keyword evidence="5" id="KW-0812">Transmembrane</keyword>
<dbReference type="PATRIC" id="fig|157838.3.peg.5201"/>
<dbReference type="AlphaFoldDB" id="A0A0Q3T9D5"/>
<sequence>MFESGMIGIWIVIAIVVFLLIALIGVFISKYRTASPDEALIVTGSYLGGKNVHVDEAGNKIKIIRGGGTFVLPVFQQSQPLSLLSSKLEVTTPEVYTEQGVPVMADGTAIIKIGGSIGEIATAAEQFLGKTKQDRENEAKEVLEGHLRSILGSMTVEEIYKNRDKFSQEVQRVASQDLAKMGLVIVSFTIKEVRDKNGYLESLGKPRIAQVKRDADIATAEAEKETRIKRAEAAKDAQKAELERSTEIAEAEKMNQLKIAEFRREQDIARARADQAYDLETARSKQEVTEQEMQIKIIERQKQIELEEKEILRRERQYDSEVKKKADADRYAVEQAAVADKARQMAEADANKYRIESMAKAEAEKVRIDGLAHAEAQRAQGETEAEIIRLKGLAEAEAKRKIAEAFEQFGQAAVMDMILKMLPEYAKQVASPLSNIDKITVVDTGGGSGEGGANKVTGYATSLMSSLQESLKASSGIDVKELLENLSGKYNVRGSIEHLTDTISDSNKGKAVEQ</sequence>
<dbReference type="RefSeq" id="WP_055742246.1">
    <property type="nucleotide sequence ID" value="NZ_JAAIWL010000002.1"/>
</dbReference>
<evidence type="ECO:0000259" key="6">
    <source>
        <dbReference type="SMART" id="SM00244"/>
    </source>
</evidence>
<evidence type="ECO:0000256" key="5">
    <source>
        <dbReference type="SAM" id="Phobius"/>
    </source>
</evidence>
<dbReference type="SUPFAM" id="SSF117892">
    <property type="entry name" value="Band 7/SPFH domain"/>
    <property type="match status" value="1"/>
</dbReference>
<evidence type="ECO:0000313" key="7">
    <source>
        <dbReference type="EMBL" id="KQL50646.1"/>
    </source>
</evidence>
<evidence type="ECO:0000313" key="8">
    <source>
        <dbReference type="Proteomes" id="UP000051888"/>
    </source>
</evidence>
<evidence type="ECO:0000256" key="1">
    <source>
        <dbReference type="ARBA" id="ARBA00004370"/>
    </source>
</evidence>
<dbReference type="InterPro" id="IPR031905">
    <property type="entry name" value="Flotillin_C"/>
</dbReference>
<dbReference type="GO" id="GO:0002020">
    <property type="term" value="F:protease binding"/>
    <property type="evidence" value="ECO:0007669"/>
    <property type="project" value="TreeGrafter"/>
</dbReference>
<feature type="domain" description="Band 7" evidence="6">
    <location>
        <begin position="123"/>
        <end position="305"/>
    </location>
</feature>
<dbReference type="InterPro" id="IPR036013">
    <property type="entry name" value="Band_7/SPFH_dom_sf"/>
</dbReference>
<dbReference type="PANTHER" id="PTHR13806:SF46">
    <property type="entry name" value="FLOTILLIN-1-RELATED"/>
    <property type="match status" value="1"/>
</dbReference>
<feature type="transmembrane region" description="Helical" evidence="5">
    <location>
        <begin position="7"/>
        <end position="28"/>
    </location>
</feature>